<dbReference type="Proteomes" id="UP001371456">
    <property type="component" value="Unassembled WGS sequence"/>
</dbReference>
<protein>
    <submittedName>
        <fullName evidence="1">Uncharacterized protein</fullName>
    </submittedName>
</protein>
<name>A0AAN8TQL6_SOLBU</name>
<evidence type="ECO:0000313" key="1">
    <source>
        <dbReference type="EMBL" id="KAK6789796.1"/>
    </source>
</evidence>
<sequence length="190" mass="21789">MTVPVAQVLSITLKPSKGNTQVGRIKGNFDQKVFTLFEKSGYDFSNSVKLGDLRDEVTGENIHGFTKSQMRLRNQGYYVATPKFRLGFSLPEPLQISFKKEKEINSSHYTSAEKTKEFKDGKIPRRTSVFARIGSLTPCVRSFERLGCRDERESSKQVENMPPPQKTFVFHRLGTKRKSLSKRRLLEHEN</sequence>
<dbReference type="EMBL" id="JBANQN010000005">
    <property type="protein sequence ID" value="KAK6789796.1"/>
    <property type="molecule type" value="Genomic_DNA"/>
</dbReference>
<keyword evidence="2" id="KW-1185">Reference proteome</keyword>
<accession>A0AAN8TQL6</accession>
<organism evidence="1 2">
    <name type="scientific">Solanum bulbocastanum</name>
    <name type="common">Wild potato</name>
    <dbReference type="NCBI Taxonomy" id="147425"/>
    <lineage>
        <taxon>Eukaryota</taxon>
        <taxon>Viridiplantae</taxon>
        <taxon>Streptophyta</taxon>
        <taxon>Embryophyta</taxon>
        <taxon>Tracheophyta</taxon>
        <taxon>Spermatophyta</taxon>
        <taxon>Magnoliopsida</taxon>
        <taxon>eudicotyledons</taxon>
        <taxon>Gunneridae</taxon>
        <taxon>Pentapetalae</taxon>
        <taxon>asterids</taxon>
        <taxon>lamiids</taxon>
        <taxon>Solanales</taxon>
        <taxon>Solanaceae</taxon>
        <taxon>Solanoideae</taxon>
        <taxon>Solaneae</taxon>
        <taxon>Solanum</taxon>
    </lineage>
</organism>
<comment type="caution">
    <text evidence="1">The sequence shown here is derived from an EMBL/GenBank/DDBJ whole genome shotgun (WGS) entry which is preliminary data.</text>
</comment>
<proteinExistence type="predicted"/>
<reference evidence="1 2" key="1">
    <citation type="submission" date="2024-02" db="EMBL/GenBank/DDBJ databases">
        <title>de novo genome assembly of Solanum bulbocastanum strain 11H21.</title>
        <authorList>
            <person name="Hosaka A.J."/>
        </authorList>
    </citation>
    <scope>NUCLEOTIDE SEQUENCE [LARGE SCALE GENOMIC DNA]</scope>
    <source>
        <tissue evidence="1">Young leaves</tissue>
    </source>
</reference>
<evidence type="ECO:0000313" key="2">
    <source>
        <dbReference type="Proteomes" id="UP001371456"/>
    </source>
</evidence>
<dbReference type="AlphaFoldDB" id="A0AAN8TQL6"/>
<gene>
    <name evidence="1" type="ORF">RDI58_013596</name>
</gene>